<dbReference type="SUPFAM" id="SSF57667">
    <property type="entry name" value="beta-beta-alpha zinc fingers"/>
    <property type="match status" value="1"/>
</dbReference>
<reference evidence="9" key="1">
    <citation type="submission" date="2015-01" db="EMBL/GenBank/DDBJ databases">
        <authorList>
            <person name="Durling Mikael"/>
        </authorList>
    </citation>
    <scope>NUCLEOTIDE SEQUENCE</scope>
</reference>
<evidence type="ECO:0000256" key="7">
    <source>
        <dbReference type="PROSITE-ProRule" id="PRU00042"/>
    </source>
</evidence>
<dbReference type="Pfam" id="PF00096">
    <property type="entry name" value="zf-C2H2"/>
    <property type="match status" value="1"/>
</dbReference>
<dbReference type="Pfam" id="PF12874">
    <property type="entry name" value="zf-met"/>
    <property type="match status" value="2"/>
</dbReference>
<feature type="domain" description="C2H2-type" evidence="8">
    <location>
        <begin position="79"/>
        <end position="102"/>
    </location>
</feature>
<evidence type="ECO:0000256" key="3">
    <source>
        <dbReference type="ARBA" id="ARBA00022737"/>
    </source>
</evidence>
<keyword evidence="3" id="KW-0677">Repeat</keyword>
<feature type="domain" description="C2H2-type" evidence="8">
    <location>
        <begin position="103"/>
        <end position="130"/>
    </location>
</feature>
<evidence type="ECO:0000256" key="1">
    <source>
        <dbReference type="ARBA" id="ARBA00004123"/>
    </source>
</evidence>
<dbReference type="PANTHER" id="PTHR24388:SF54">
    <property type="entry name" value="PROTEIN ESCARGOT"/>
    <property type="match status" value="1"/>
</dbReference>
<evidence type="ECO:0000256" key="5">
    <source>
        <dbReference type="ARBA" id="ARBA00022833"/>
    </source>
</evidence>
<dbReference type="PROSITE" id="PS50157">
    <property type="entry name" value="ZINC_FINGER_C2H2_2"/>
    <property type="match status" value="4"/>
</dbReference>
<feature type="domain" description="C2H2-type" evidence="8">
    <location>
        <begin position="1"/>
        <end position="24"/>
    </location>
</feature>
<evidence type="ECO:0000256" key="6">
    <source>
        <dbReference type="ARBA" id="ARBA00023242"/>
    </source>
</evidence>
<protein>
    <recommendedName>
        <fullName evidence="8">C2H2-type domain-containing protein</fullName>
    </recommendedName>
</protein>
<evidence type="ECO:0000259" key="8">
    <source>
        <dbReference type="PROSITE" id="PS50157"/>
    </source>
</evidence>
<organism evidence="9">
    <name type="scientific">Bionectria ochroleuca</name>
    <name type="common">Gliocladium roseum</name>
    <dbReference type="NCBI Taxonomy" id="29856"/>
    <lineage>
        <taxon>Eukaryota</taxon>
        <taxon>Fungi</taxon>
        <taxon>Dikarya</taxon>
        <taxon>Ascomycota</taxon>
        <taxon>Pezizomycotina</taxon>
        <taxon>Sordariomycetes</taxon>
        <taxon>Hypocreomycetidae</taxon>
        <taxon>Hypocreales</taxon>
        <taxon>Bionectriaceae</taxon>
        <taxon>Clonostachys</taxon>
    </lineage>
</organism>
<dbReference type="InterPro" id="IPR036236">
    <property type="entry name" value="Znf_C2H2_sf"/>
</dbReference>
<dbReference type="PANTHER" id="PTHR24388">
    <property type="entry name" value="ZINC FINGER PROTEIN"/>
    <property type="match status" value="1"/>
</dbReference>
<dbReference type="InterPro" id="IPR050527">
    <property type="entry name" value="Snail/Krueppel_Znf"/>
</dbReference>
<evidence type="ECO:0000256" key="2">
    <source>
        <dbReference type="ARBA" id="ARBA00022723"/>
    </source>
</evidence>
<evidence type="ECO:0000256" key="4">
    <source>
        <dbReference type="ARBA" id="ARBA00022771"/>
    </source>
</evidence>
<keyword evidence="4 7" id="KW-0863">Zinc-finger</keyword>
<keyword evidence="2" id="KW-0479">Metal-binding</keyword>
<name>A0A0B7KSD0_BIOOC</name>
<sequence length="232" mass="26358">MECPVCDRKLRTEGSLKQHCRDSHPKTYCLRCERPFANRESLRQHISSSSNHYRCEHCPHKPDFASSTALEKHQENSHELCKPCDRSFNTPESLEQHDIAVHNLCKDCGNFFDTEHNLQNHQRTHAAKLIPCPGCSRSFDKESAMVLHLEAGTCSSGTTADIVDDLAHQCYQSGHYLSNDGEYDFSCPDCETLFVWMSGLLQHAESNACEVSLSKDSPLGKFMHFLRLRVQS</sequence>
<dbReference type="GO" id="GO:0000981">
    <property type="term" value="F:DNA-binding transcription factor activity, RNA polymerase II-specific"/>
    <property type="evidence" value="ECO:0007669"/>
    <property type="project" value="TreeGrafter"/>
</dbReference>
<evidence type="ECO:0000313" key="9">
    <source>
        <dbReference type="EMBL" id="CEO57875.1"/>
    </source>
</evidence>
<accession>A0A0B7KSD0</accession>
<feature type="domain" description="C2H2-type" evidence="8">
    <location>
        <begin position="27"/>
        <end position="62"/>
    </location>
</feature>
<dbReference type="SMART" id="SM00355">
    <property type="entry name" value="ZnF_C2H2"/>
    <property type="match status" value="7"/>
</dbReference>
<dbReference type="EMBL" id="CDPU01000172">
    <property type="protein sequence ID" value="CEO57875.1"/>
    <property type="molecule type" value="Genomic_DNA"/>
</dbReference>
<dbReference type="Gene3D" id="3.30.160.60">
    <property type="entry name" value="Classic Zinc Finger"/>
    <property type="match status" value="2"/>
</dbReference>
<gene>
    <name evidence="9" type="ORF">BN869_000013933_1</name>
</gene>
<dbReference type="GO" id="GO:0005634">
    <property type="term" value="C:nucleus"/>
    <property type="evidence" value="ECO:0007669"/>
    <property type="project" value="UniProtKB-SubCell"/>
</dbReference>
<dbReference type="AlphaFoldDB" id="A0A0B7KSD0"/>
<dbReference type="GO" id="GO:0008270">
    <property type="term" value="F:zinc ion binding"/>
    <property type="evidence" value="ECO:0007669"/>
    <property type="project" value="UniProtKB-KW"/>
</dbReference>
<dbReference type="InterPro" id="IPR013087">
    <property type="entry name" value="Znf_C2H2_type"/>
</dbReference>
<comment type="subcellular location">
    <subcellularLocation>
        <location evidence="1">Nucleus</location>
    </subcellularLocation>
</comment>
<keyword evidence="6" id="KW-0539">Nucleus</keyword>
<dbReference type="PROSITE" id="PS00028">
    <property type="entry name" value="ZINC_FINGER_C2H2_1"/>
    <property type="match status" value="2"/>
</dbReference>
<keyword evidence="5" id="KW-0862">Zinc</keyword>
<dbReference type="GO" id="GO:0000978">
    <property type="term" value="F:RNA polymerase II cis-regulatory region sequence-specific DNA binding"/>
    <property type="evidence" value="ECO:0007669"/>
    <property type="project" value="TreeGrafter"/>
</dbReference>
<proteinExistence type="predicted"/>